<dbReference type="GO" id="GO:0022857">
    <property type="term" value="F:transmembrane transporter activity"/>
    <property type="evidence" value="ECO:0007669"/>
    <property type="project" value="InterPro"/>
</dbReference>
<evidence type="ECO:0000256" key="2">
    <source>
        <dbReference type="ARBA" id="ARBA00008335"/>
    </source>
</evidence>
<evidence type="ECO:0000313" key="10">
    <source>
        <dbReference type="EMBL" id="EFL49862.1"/>
    </source>
</evidence>
<sequence>MGKWTLFVLYAATVSGISSIYAPQPLLPVLASTFGVSESTAGLTITATMLPLGLAPLAYGFFLDAVPARPLIGISLALLAVCAGGLCLAPNFGWFLAVRVGQGLLVPALLTALMTYLATAAPPSQVRRVMAAYIAVTVFGGFFGRFFSGLTAQAFGWRIPFAGLGCFLALCAAACLTLPPDARTAFSPIRLAYAPQVLKKPGFAATYAVVALLFFVFSGMLNLLPFRLGHLSGGYSPLRAGVMYSGYLMGIIVSLTSHRFAKNFGGPTRAMSAGAAIVITAAAVFSIPAQAAIFASVFVLCSGMFLAHSVAPGVLNGAENEHKGLVNGLYISFYYSGGSLGTYLPGLLLAEYGFFAAAGLLLLSAATATCIALRLRTTAFR</sequence>
<feature type="transmembrane region" description="Helical" evidence="8">
    <location>
        <begin position="71"/>
        <end position="94"/>
    </location>
</feature>
<dbReference type="Gene3D" id="1.20.1250.20">
    <property type="entry name" value="MFS general substrate transporter like domains"/>
    <property type="match status" value="1"/>
</dbReference>
<dbReference type="Pfam" id="PF07690">
    <property type="entry name" value="MFS_1"/>
    <property type="match status" value="1"/>
</dbReference>
<evidence type="ECO:0000256" key="4">
    <source>
        <dbReference type="ARBA" id="ARBA00022475"/>
    </source>
</evidence>
<feature type="transmembrane region" description="Helical" evidence="8">
    <location>
        <begin position="159"/>
        <end position="180"/>
    </location>
</feature>
<dbReference type="STRING" id="596151.DesfrDRAFT_3410"/>
<comment type="caution">
    <text evidence="10">The sequence shown here is derived from an EMBL/GenBank/DDBJ whole genome shotgun (WGS) entry which is preliminary data.</text>
</comment>
<evidence type="ECO:0000256" key="6">
    <source>
        <dbReference type="ARBA" id="ARBA00022989"/>
    </source>
</evidence>
<dbReference type="InterPro" id="IPR020846">
    <property type="entry name" value="MFS_dom"/>
</dbReference>
<gene>
    <name evidence="10" type="ORF">DesfrDRAFT_3410</name>
</gene>
<keyword evidence="5 8" id="KW-0812">Transmembrane</keyword>
<keyword evidence="6 8" id="KW-1133">Transmembrane helix</keyword>
<feature type="transmembrane region" description="Helical" evidence="8">
    <location>
        <begin position="241"/>
        <end position="258"/>
    </location>
</feature>
<feature type="transmembrane region" description="Helical" evidence="8">
    <location>
        <begin position="352"/>
        <end position="375"/>
    </location>
</feature>
<evidence type="ECO:0000256" key="7">
    <source>
        <dbReference type="ARBA" id="ARBA00023136"/>
    </source>
</evidence>
<dbReference type="InterPro" id="IPR011701">
    <property type="entry name" value="MFS"/>
</dbReference>
<accession>E1K0L0</accession>
<feature type="transmembrane region" description="Helical" evidence="8">
    <location>
        <begin position="270"/>
        <end position="287"/>
    </location>
</feature>
<feature type="transmembrane region" description="Helical" evidence="8">
    <location>
        <begin position="100"/>
        <end position="118"/>
    </location>
</feature>
<dbReference type="eggNOG" id="COG2814">
    <property type="taxonomic scope" value="Bacteria"/>
</dbReference>
<feature type="transmembrane region" description="Helical" evidence="8">
    <location>
        <begin position="293"/>
        <end position="315"/>
    </location>
</feature>
<feature type="transmembrane region" description="Helical" evidence="8">
    <location>
        <begin position="201"/>
        <end position="221"/>
    </location>
</feature>
<keyword evidence="4" id="KW-1003">Cell membrane</keyword>
<keyword evidence="7 8" id="KW-0472">Membrane</keyword>
<dbReference type="Proteomes" id="UP000006250">
    <property type="component" value="Unassembled WGS sequence"/>
</dbReference>
<comment type="similarity">
    <text evidence="2">Belongs to the major facilitator superfamily.</text>
</comment>
<dbReference type="PROSITE" id="PS50850">
    <property type="entry name" value="MFS"/>
    <property type="match status" value="1"/>
</dbReference>
<keyword evidence="11" id="KW-1185">Reference proteome</keyword>
<evidence type="ECO:0000259" key="9">
    <source>
        <dbReference type="PROSITE" id="PS50850"/>
    </source>
</evidence>
<evidence type="ECO:0000256" key="1">
    <source>
        <dbReference type="ARBA" id="ARBA00004651"/>
    </source>
</evidence>
<dbReference type="GO" id="GO:0005886">
    <property type="term" value="C:plasma membrane"/>
    <property type="evidence" value="ECO:0007669"/>
    <property type="project" value="UniProtKB-SubCell"/>
</dbReference>
<evidence type="ECO:0000313" key="11">
    <source>
        <dbReference type="Proteomes" id="UP000006250"/>
    </source>
</evidence>
<feature type="transmembrane region" description="Helical" evidence="8">
    <location>
        <begin position="327"/>
        <end position="346"/>
    </location>
</feature>
<feature type="transmembrane region" description="Helical" evidence="8">
    <location>
        <begin position="130"/>
        <end position="147"/>
    </location>
</feature>
<keyword evidence="3" id="KW-0813">Transport</keyword>
<comment type="subcellular location">
    <subcellularLocation>
        <location evidence="1">Cell membrane</location>
        <topology evidence="1">Multi-pass membrane protein</topology>
    </subcellularLocation>
</comment>
<dbReference type="RefSeq" id="WP_005995926.1">
    <property type="nucleotide sequence ID" value="NZ_AECZ01000031.1"/>
</dbReference>
<dbReference type="PANTHER" id="PTHR43271">
    <property type="entry name" value="BLL2771 PROTEIN"/>
    <property type="match status" value="1"/>
</dbReference>
<feature type="domain" description="Major facilitator superfamily (MFS) profile" evidence="9">
    <location>
        <begin position="4"/>
        <end position="376"/>
    </location>
</feature>
<name>E1K0L0_SOLFR</name>
<evidence type="ECO:0000256" key="8">
    <source>
        <dbReference type="SAM" id="Phobius"/>
    </source>
</evidence>
<dbReference type="PANTHER" id="PTHR43271:SF2">
    <property type="entry name" value="BLL2771 PROTEIN"/>
    <property type="match status" value="1"/>
</dbReference>
<evidence type="ECO:0000256" key="3">
    <source>
        <dbReference type="ARBA" id="ARBA00022448"/>
    </source>
</evidence>
<dbReference type="SUPFAM" id="SSF103473">
    <property type="entry name" value="MFS general substrate transporter"/>
    <property type="match status" value="1"/>
</dbReference>
<evidence type="ECO:0000256" key="5">
    <source>
        <dbReference type="ARBA" id="ARBA00022692"/>
    </source>
</evidence>
<protein>
    <submittedName>
        <fullName evidence="10">Major facilitator superfamily MFS_1</fullName>
    </submittedName>
</protein>
<organism evidence="10 11">
    <name type="scientific">Solidesulfovibrio fructosivorans JJ]</name>
    <dbReference type="NCBI Taxonomy" id="596151"/>
    <lineage>
        <taxon>Bacteria</taxon>
        <taxon>Pseudomonadati</taxon>
        <taxon>Thermodesulfobacteriota</taxon>
        <taxon>Desulfovibrionia</taxon>
        <taxon>Desulfovibrionales</taxon>
        <taxon>Desulfovibrionaceae</taxon>
        <taxon>Solidesulfovibrio</taxon>
    </lineage>
</organism>
<dbReference type="OrthoDB" id="9780737at2"/>
<feature type="transmembrane region" description="Helical" evidence="8">
    <location>
        <begin position="40"/>
        <end position="59"/>
    </location>
</feature>
<proteinExistence type="inferred from homology"/>
<dbReference type="InterPro" id="IPR036259">
    <property type="entry name" value="MFS_trans_sf"/>
</dbReference>
<reference evidence="10 11" key="1">
    <citation type="submission" date="2010-08" db="EMBL/GenBank/DDBJ databases">
        <title>The draft genome of Desulfovibrio fructosovorans JJ.</title>
        <authorList>
            <consortium name="US DOE Joint Genome Institute (JGI-PGF)"/>
            <person name="Lucas S."/>
            <person name="Copeland A."/>
            <person name="Lapidus A."/>
            <person name="Cheng J.-F."/>
            <person name="Bruce D."/>
            <person name="Goodwin L."/>
            <person name="Pitluck S."/>
            <person name="Land M.L."/>
            <person name="Hauser L."/>
            <person name="Chang Y.-J."/>
            <person name="Jeffries C."/>
            <person name="Wall J.D."/>
            <person name="Stahl D.A."/>
            <person name="Arkin A.P."/>
            <person name="Dehal P."/>
            <person name="Stolyar S.M."/>
            <person name="Hazen T.C."/>
            <person name="Woyke T.J."/>
        </authorList>
    </citation>
    <scope>NUCLEOTIDE SEQUENCE [LARGE SCALE GENOMIC DNA]</scope>
    <source>
        <strain evidence="10 11">JJ</strain>
    </source>
</reference>
<dbReference type="CDD" id="cd17324">
    <property type="entry name" value="MFS_NepI_like"/>
    <property type="match status" value="1"/>
</dbReference>
<dbReference type="EMBL" id="AECZ01000031">
    <property type="protein sequence ID" value="EFL49862.1"/>
    <property type="molecule type" value="Genomic_DNA"/>
</dbReference>
<dbReference type="AlphaFoldDB" id="E1K0L0"/>